<proteinExistence type="inferred from homology"/>
<dbReference type="Proteomes" id="UP000632195">
    <property type="component" value="Unassembled WGS sequence"/>
</dbReference>
<keyword evidence="5 7" id="KW-1133">Transmembrane helix</keyword>
<sequence>MASEAYENVRVGLRKGKRSSDPERRTGIIFIIPLFLFLITFTFFPAVYSFVISLFHYDPFFHKIYFVGLSNYVSVLTSSAFARAIVNVLIYTAVVVTVQTFLAFGYALLFNRVSTYSRVVRAIVFIPAVISPVSMSIIFIWVFSTEGPINYLLSLFGVHPINFFYSTTYAFPAIMAMNIFSTAPYFMIIYSAGLRSIPQDVMDAAMLDGIRNGLQRFRYIYFPMLRFSTVLVVILGLTGAMQLFDQVFVITDGGPARSTYVPLMFIYNRTFVYTGEIGLAAAASFILFIIIMALTISQRRIISERRW</sequence>
<keyword evidence="2 7" id="KW-0813">Transport</keyword>
<protein>
    <submittedName>
        <fullName evidence="9">ABC transporter permease</fullName>
    </submittedName>
</protein>
<evidence type="ECO:0000313" key="10">
    <source>
        <dbReference type="Proteomes" id="UP000632195"/>
    </source>
</evidence>
<dbReference type="RefSeq" id="WP_188681557.1">
    <property type="nucleotide sequence ID" value="NZ_BMNY01000002.1"/>
</dbReference>
<comment type="subcellular location">
    <subcellularLocation>
        <location evidence="1 7">Cell membrane</location>
        <topology evidence="1 7">Multi-pass membrane protein</topology>
    </subcellularLocation>
</comment>
<reference evidence="9" key="1">
    <citation type="journal article" date="2014" name="Int. J. Syst. Evol. Microbiol.">
        <title>Complete genome sequence of Corynebacterium casei LMG S-19264T (=DSM 44701T), isolated from a smear-ripened cheese.</title>
        <authorList>
            <consortium name="US DOE Joint Genome Institute (JGI-PGF)"/>
            <person name="Walter F."/>
            <person name="Albersmeier A."/>
            <person name="Kalinowski J."/>
            <person name="Ruckert C."/>
        </authorList>
    </citation>
    <scope>NUCLEOTIDE SEQUENCE</scope>
    <source>
        <strain evidence="9">JCM 13583</strain>
    </source>
</reference>
<feature type="transmembrane region" description="Helical" evidence="7">
    <location>
        <begin position="219"/>
        <end position="244"/>
    </location>
</feature>
<gene>
    <name evidence="9" type="ORF">GCM10007108_14410</name>
</gene>
<evidence type="ECO:0000313" key="9">
    <source>
        <dbReference type="EMBL" id="GGM77343.1"/>
    </source>
</evidence>
<dbReference type="PANTHER" id="PTHR30193:SF37">
    <property type="entry name" value="INNER MEMBRANE ABC TRANSPORTER PERMEASE PROTEIN YCJO"/>
    <property type="match status" value="1"/>
</dbReference>
<keyword evidence="4 7" id="KW-0812">Transmembrane</keyword>
<evidence type="ECO:0000256" key="7">
    <source>
        <dbReference type="RuleBase" id="RU363032"/>
    </source>
</evidence>
<feature type="transmembrane region" description="Helical" evidence="7">
    <location>
        <begin position="122"/>
        <end position="143"/>
    </location>
</feature>
<comment type="similarity">
    <text evidence="7">Belongs to the binding-protein-dependent transport system permease family.</text>
</comment>
<evidence type="ECO:0000256" key="4">
    <source>
        <dbReference type="ARBA" id="ARBA00022692"/>
    </source>
</evidence>
<dbReference type="InterPro" id="IPR035906">
    <property type="entry name" value="MetI-like_sf"/>
</dbReference>
<dbReference type="Gene3D" id="1.10.3720.10">
    <property type="entry name" value="MetI-like"/>
    <property type="match status" value="1"/>
</dbReference>
<dbReference type="Pfam" id="PF00528">
    <property type="entry name" value="BPD_transp_1"/>
    <property type="match status" value="1"/>
</dbReference>
<comment type="caution">
    <text evidence="9">The sequence shown here is derived from an EMBL/GenBank/DDBJ whole genome shotgun (WGS) entry which is preliminary data.</text>
</comment>
<keyword evidence="10" id="KW-1185">Reference proteome</keyword>
<feature type="transmembrane region" description="Helical" evidence="7">
    <location>
        <begin position="28"/>
        <end position="52"/>
    </location>
</feature>
<dbReference type="GO" id="GO:0005886">
    <property type="term" value="C:plasma membrane"/>
    <property type="evidence" value="ECO:0007669"/>
    <property type="project" value="UniProtKB-SubCell"/>
</dbReference>
<organism evidence="9 10">
    <name type="scientific">Thermogymnomonas acidicola</name>
    <dbReference type="NCBI Taxonomy" id="399579"/>
    <lineage>
        <taxon>Archaea</taxon>
        <taxon>Methanobacteriati</taxon>
        <taxon>Thermoplasmatota</taxon>
        <taxon>Thermoplasmata</taxon>
        <taxon>Thermoplasmatales</taxon>
        <taxon>Thermogymnomonas</taxon>
    </lineage>
</organism>
<dbReference type="InterPro" id="IPR051393">
    <property type="entry name" value="ABC_transporter_permease"/>
</dbReference>
<dbReference type="CDD" id="cd06261">
    <property type="entry name" value="TM_PBP2"/>
    <property type="match status" value="1"/>
</dbReference>
<keyword evidence="3" id="KW-1003">Cell membrane</keyword>
<evidence type="ECO:0000256" key="3">
    <source>
        <dbReference type="ARBA" id="ARBA00022475"/>
    </source>
</evidence>
<name>A0AA37BS56_9ARCH</name>
<dbReference type="EMBL" id="BMNY01000002">
    <property type="protein sequence ID" value="GGM77343.1"/>
    <property type="molecule type" value="Genomic_DNA"/>
</dbReference>
<feature type="transmembrane region" description="Helical" evidence="7">
    <location>
        <begin position="64"/>
        <end position="82"/>
    </location>
</feature>
<evidence type="ECO:0000256" key="6">
    <source>
        <dbReference type="ARBA" id="ARBA00023136"/>
    </source>
</evidence>
<feature type="transmembrane region" description="Helical" evidence="7">
    <location>
        <begin position="277"/>
        <end position="296"/>
    </location>
</feature>
<reference evidence="9" key="2">
    <citation type="submission" date="2022-09" db="EMBL/GenBank/DDBJ databases">
        <authorList>
            <person name="Sun Q."/>
            <person name="Ohkuma M."/>
        </authorList>
    </citation>
    <scope>NUCLEOTIDE SEQUENCE</scope>
    <source>
        <strain evidence="9">JCM 13583</strain>
    </source>
</reference>
<dbReference type="PANTHER" id="PTHR30193">
    <property type="entry name" value="ABC TRANSPORTER PERMEASE PROTEIN"/>
    <property type="match status" value="1"/>
</dbReference>
<evidence type="ECO:0000256" key="2">
    <source>
        <dbReference type="ARBA" id="ARBA00022448"/>
    </source>
</evidence>
<feature type="transmembrane region" description="Helical" evidence="7">
    <location>
        <begin position="163"/>
        <end position="188"/>
    </location>
</feature>
<accession>A0AA37BS56</accession>
<dbReference type="PROSITE" id="PS50928">
    <property type="entry name" value="ABC_TM1"/>
    <property type="match status" value="1"/>
</dbReference>
<keyword evidence="6 7" id="KW-0472">Membrane</keyword>
<evidence type="ECO:0000256" key="1">
    <source>
        <dbReference type="ARBA" id="ARBA00004651"/>
    </source>
</evidence>
<evidence type="ECO:0000259" key="8">
    <source>
        <dbReference type="PROSITE" id="PS50928"/>
    </source>
</evidence>
<feature type="transmembrane region" description="Helical" evidence="7">
    <location>
        <begin position="88"/>
        <end position="110"/>
    </location>
</feature>
<dbReference type="AlphaFoldDB" id="A0AA37BS56"/>
<dbReference type="GO" id="GO:0055085">
    <property type="term" value="P:transmembrane transport"/>
    <property type="evidence" value="ECO:0007669"/>
    <property type="project" value="InterPro"/>
</dbReference>
<dbReference type="SUPFAM" id="SSF161098">
    <property type="entry name" value="MetI-like"/>
    <property type="match status" value="1"/>
</dbReference>
<evidence type="ECO:0000256" key="5">
    <source>
        <dbReference type="ARBA" id="ARBA00022989"/>
    </source>
</evidence>
<feature type="domain" description="ABC transmembrane type-1" evidence="8">
    <location>
        <begin position="85"/>
        <end position="298"/>
    </location>
</feature>
<dbReference type="InterPro" id="IPR000515">
    <property type="entry name" value="MetI-like"/>
</dbReference>